<dbReference type="EMBL" id="JDVG02000493">
    <property type="protein sequence ID" value="KFB71781.1"/>
    <property type="molecule type" value="Genomic_DNA"/>
</dbReference>
<feature type="region of interest" description="Disordered" evidence="1">
    <location>
        <begin position="66"/>
        <end position="90"/>
    </location>
</feature>
<evidence type="ECO:0000313" key="3">
    <source>
        <dbReference type="Proteomes" id="UP000020077"/>
    </source>
</evidence>
<protein>
    <submittedName>
        <fullName evidence="2">Uncharacterized protein</fullName>
    </submittedName>
</protein>
<accession>A0A080LTI8</accession>
<name>A0A080LTI8_9PROT</name>
<evidence type="ECO:0000313" key="2">
    <source>
        <dbReference type="EMBL" id="KFB71781.1"/>
    </source>
</evidence>
<organism evidence="2 3">
    <name type="scientific">Candidatus Accumulibacter phosphatis</name>
    <dbReference type="NCBI Taxonomy" id="327160"/>
    <lineage>
        <taxon>Bacteria</taxon>
        <taxon>Pseudomonadati</taxon>
        <taxon>Pseudomonadota</taxon>
        <taxon>Betaproteobacteria</taxon>
        <taxon>Candidatus Accumulibacter</taxon>
    </lineage>
</organism>
<evidence type="ECO:0000256" key="1">
    <source>
        <dbReference type="SAM" id="MobiDB-lite"/>
    </source>
</evidence>
<gene>
    <name evidence="2" type="ORF">AW09_003071</name>
</gene>
<dbReference type="AlphaFoldDB" id="A0A080LTI8"/>
<sequence length="158" mass="17747">MDLDPRNDLAQGRKAKIEEALSRGSDQHQVSIELSARKIPGQYLPCREGALGRPRREVEPHLATPRYGDLEFADPDRGQSAATVRGKQQEPGRLLCDTQHLGFERGERMAAEAEYERDPSHHAIAVGDEVRRTDTVGGGLEFCQRSYRALEPVQRCHF</sequence>
<reference evidence="2 3" key="1">
    <citation type="submission" date="2014-02" db="EMBL/GenBank/DDBJ databases">
        <title>Expanding our view of genomic diversity in Candidatus Accumulibacter clades.</title>
        <authorList>
            <person name="Skennerton C.T."/>
            <person name="Barr J.J."/>
            <person name="Slater F.R."/>
            <person name="Bond P.L."/>
            <person name="Tyson G.W."/>
        </authorList>
    </citation>
    <scope>NUCLEOTIDE SEQUENCE [LARGE SCALE GENOMIC DNA]</scope>
    <source>
        <strain evidence="3">BA-91</strain>
    </source>
</reference>
<proteinExistence type="predicted"/>
<comment type="caution">
    <text evidence="2">The sequence shown here is derived from an EMBL/GenBank/DDBJ whole genome shotgun (WGS) entry which is preliminary data.</text>
</comment>
<dbReference type="Proteomes" id="UP000020077">
    <property type="component" value="Unassembled WGS sequence"/>
</dbReference>